<dbReference type="AlphaFoldDB" id="A0A1Y6D0Z4"/>
<evidence type="ECO:0000256" key="3">
    <source>
        <dbReference type="PROSITE-ProRule" id="PRU00339"/>
    </source>
</evidence>
<dbReference type="InterPro" id="IPR019734">
    <property type="entry name" value="TPR_rpt"/>
</dbReference>
<dbReference type="Pfam" id="PF23914">
    <property type="entry name" value="TPR_CcmH_CycH"/>
    <property type="match status" value="1"/>
</dbReference>
<evidence type="ECO:0000313" key="5">
    <source>
        <dbReference type="EMBL" id="SMF94074.1"/>
    </source>
</evidence>
<dbReference type="InterPro" id="IPR051012">
    <property type="entry name" value="CellSynth/LPSAsmb/PSIAsmb"/>
</dbReference>
<dbReference type="Gene3D" id="1.25.40.10">
    <property type="entry name" value="Tetratricopeptide repeat domain"/>
    <property type="match status" value="2"/>
</dbReference>
<keyword evidence="1" id="KW-0677">Repeat</keyword>
<dbReference type="InterPro" id="IPR011990">
    <property type="entry name" value="TPR-like_helical_dom_sf"/>
</dbReference>
<keyword evidence="2 3" id="KW-0802">TPR repeat</keyword>
<dbReference type="InterPro" id="IPR056413">
    <property type="entry name" value="TPR_CcmH_CycH"/>
</dbReference>
<reference evidence="5 6" key="1">
    <citation type="submission" date="2016-12" db="EMBL/GenBank/DDBJ databases">
        <authorList>
            <person name="Song W.-J."/>
            <person name="Kurnit D.M."/>
        </authorList>
    </citation>
    <scope>NUCLEOTIDE SEQUENCE [LARGE SCALE GENOMIC DNA]</scope>
    <source>
        <strain evidence="5 6">175</strain>
    </source>
</reference>
<feature type="repeat" description="TPR" evidence="3">
    <location>
        <begin position="526"/>
        <end position="559"/>
    </location>
</feature>
<dbReference type="PROSITE" id="PS51257">
    <property type="entry name" value="PROKAR_LIPOPROTEIN"/>
    <property type="match status" value="1"/>
</dbReference>
<dbReference type="SMART" id="SM00028">
    <property type="entry name" value="TPR"/>
    <property type="match status" value="11"/>
</dbReference>
<dbReference type="PANTHER" id="PTHR45586">
    <property type="entry name" value="TPR REPEAT-CONTAINING PROTEIN PA4667"/>
    <property type="match status" value="1"/>
</dbReference>
<name>A0A1Y6D0Z4_9GAMM</name>
<dbReference type="SUPFAM" id="SSF48452">
    <property type="entry name" value="TPR-like"/>
    <property type="match status" value="2"/>
</dbReference>
<dbReference type="Pfam" id="PF13429">
    <property type="entry name" value="TPR_15"/>
    <property type="match status" value="1"/>
</dbReference>
<dbReference type="RefSeq" id="WP_254899330.1">
    <property type="nucleotide sequence ID" value="NZ_FXAM01000001.1"/>
</dbReference>
<proteinExistence type="predicted"/>
<feature type="repeat" description="TPR" evidence="3">
    <location>
        <begin position="220"/>
        <end position="253"/>
    </location>
</feature>
<evidence type="ECO:0000256" key="1">
    <source>
        <dbReference type="ARBA" id="ARBA00022737"/>
    </source>
</evidence>
<evidence type="ECO:0000256" key="2">
    <source>
        <dbReference type="ARBA" id="ARBA00022803"/>
    </source>
</evidence>
<organism evidence="5 6">
    <name type="scientific">Methylomagnum ishizawai</name>
    <dbReference type="NCBI Taxonomy" id="1760988"/>
    <lineage>
        <taxon>Bacteria</taxon>
        <taxon>Pseudomonadati</taxon>
        <taxon>Pseudomonadota</taxon>
        <taxon>Gammaproteobacteria</taxon>
        <taxon>Methylococcales</taxon>
        <taxon>Methylococcaceae</taxon>
        <taxon>Methylomagnum</taxon>
    </lineage>
</organism>
<accession>A0A1Y6D0Z4</accession>
<gene>
    <name evidence="5" type="ORF">SAMN02949497_1376</name>
</gene>
<dbReference type="Proteomes" id="UP000192923">
    <property type="component" value="Unassembled WGS sequence"/>
</dbReference>
<evidence type="ECO:0000259" key="4">
    <source>
        <dbReference type="Pfam" id="PF23914"/>
    </source>
</evidence>
<feature type="domain" description="Cytochrome c-type biogenesis protein H TPR" evidence="4">
    <location>
        <begin position="213"/>
        <end position="317"/>
    </location>
</feature>
<dbReference type="PROSITE" id="PS50005">
    <property type="entry name" value="TPR"/>
    <property type="match status" value="2"/>
</dbReference>
<dbReference type="EMBL" id="FXAM01000001">
    <property type="protein sequence ID" value="SMF94074.1"/>
    <property type="molecule type" value="Genomic_DNA"/>
</dbReference>
<dbReference type="PANTHER" id="PTHR45586:SF16">
    <property type="entry name" value="DOMAIN PROTEIN, PUTATIVE-RELATED"/>
    <property type="match status" value="1"/>
</dbReference>
<evidence type="ECO:0000313" key="6">
    <source>
        <dbReference type="Proteomes" id="UP000192923"/>
    </source>
</evidence>
<sequence>MVKRLVYLACAGAFLISGCAGLGMSRKGADGGMESDLRTSTRPVERDSELVYLLLAAELAGQRGQYELALNNYLQVARRDPDPQIAERATQIALYLKDSDKALEAAQLWSGRDPNSVSARRVAAMLLLKTGQVDAAIAQFQALLALPNPDLENTLIELVKWLDAELPKEQALAAMQQLVGHFPRQAELHFAYALLASGKGEHQLALEETERALALHPDWSRARLLQAQVMSQMGDSKAARDAVQRALKADPGNMRLRLIYAQFLAKTGDFKMAEHELSRILAKEPDNHDARFALASTLMEMGQIDRAKQDFLELTEVSKWQSQAYFYLGLIEAKRERLDNSLRWFDKITSGPLQFDAQVNAITALINLGRMGEARQRLGQVRKAFPNEALRLYLLEAELLSKNKDYDAAFELLSEALEQLPGQLELLYARALVAEELGRFDVLEADLQAVLEKHPDDPNALNALGYTLVDRNVRLDEAKDYLDKAIELKPEDPAILDSYGWLQYRLGDHPAALDYLRRAYDLVRDPEIGAHLGEVLWESGKRQEAKKVWREAIKKDPDQDAVKKVRARYKDAFK</sequence>
<keyword evidence="6" id="KW-1185">Reference proteome</keyword>
<dbReference type="STRING" id="1760988.SAMN02949497_1376"/>
<protein>
    <submittedName>
        <fullName evidence="5">Tetratricopeptide repeat-containing protein</fullName>
    </submittedName>
</protein>